<name>A0A7G9A4R2_9VIRU</name>
<sequence length="62" mass="7658">MAKKSRIDKQIEKEEKEYKFRRGLAAMQERRRSLENLQRIKEEHQSYVAQHGRTWLDHSHKH</sequence>
<protein>
    <submittedName>
        <fullName evidence="1">Uncharacterized protein</fullName>
    </submittedName>
</protein>
<proteinExistence type="predicted"/>
<evidence type="ECO:0000313" key="1">
    <source>
        <dbReference type="EMBL" id="QNL31735.1"/>
    </source>
</evidence>
<organism evidence="1">
    <name type="scientific">Bacteriophage sp</name>
    <dbReference type="NCBI Taxonomy" id="38018"/>
    <lineage>
        <taxon>Viruses</taxon>
    </lineage>
</organism>
<dbReference type="EMBL" id="MT840190">
    <property type="protein sequence ID" value="QNL31735.1"/>
    <property type="molecule type" value="Genomic_DNA"/>
</dbReference>
<accession>A0A7G9A4R2</accession>
<reference evidence="1" key="1">
    <citation type="submission" date="2020-07" db="EMBL/GenBank/DDBJ databases">
        <title>Dissolved microcystin release linked to lysis of a Microcystis spp. bloom in Lake Erie (USA) attributed to a novel cyanophage.</title>
        <authorList>
            <person name="McKindles K.M."/>
            <person name="Manes M.A."/>
            <person name="DeMarco J.R."/>
            <person name="McClure A."/>
            <person name="McKay R.M."/>
            <person name="Davis T.W."/>
            <person name="Bullerjahn G.S."/>
        </authorList>
    </citation>
    <scope>NUCLEOTIDE SEQUENCE</scope>
</reference>